<dbReference type="FunFam" id="3.40.50.880:FF:000033">
    <property type="entry name" value="Glutamine amidotransferase class-I"/>
    <property type="match status" value="1"/>
</dbReference>
<dbReference type="Gene3D" id="3.40.50.880">
    <property type="match status" value="1"/>
</dbReference>
<evidence type="ECO:0000313" key="2">
    <source>
        <dbReference type="EMBL" id="AUN95277.1"/>
    </source>
</evidence>
<dbReference type="GO" id="GO:0005829">
    <property type="term" value="C:cytosol"/>
    <property type="evidence" value="ECO:0007669"/>
    <property type="project" value="TreeGrafter"/>
</dbReference>
<protein>
    <submittedName>
        <fullName evidence="2">Amidotransferase</fullName>
    </submittedName>
</protein>
<dbReference type="SUPFAM" id="SSF52317">
    <property type="entry name" value="Class I glutamine amidotransferase-like"/>
    <property type="match status" value="1"/>
</dbReference>
<dbReference type="InterPro" id="IPR044992">
    <property type="entry name" value="ChyE-like"/>
</dbReference>
<dbReference type="PANTHER" id="PTHR42695:SF5">
    <property type="entry name" value="GLUTAMINE AMIDOTRANSFERASE YLR126C-RELATED"/>
    <property type="match status" value="1"/>
</dbReference>
<keyword evidence="3" id="KW-1185">Reference proteome</keyword>
<dbReference type="RefSeq" id="WP_102247326.1">
    <property type="nucleotide sequence ID" value="NZ_CP025682.1"/>
</dbReference>
<name>A0A2I6S7Q6_9RHOO</name>
<sequence length="231" mass="25430">MKALILQHVPFEGPGSIDDWLAEREAEVRTVRLFAGDALPAPDAADLVVAMGGPMSVNDEWFHEWLADEKRFLAQCVAADRAVIGICLGAQLIASALGATVGPNEHREIGWFDVEAVPAREGRLPFPERIRAFHWHGETFELPPGAERLARSEACENQAFQIGERVIGLQFHLETTPHTLDALLEACGDELDPEPFVQDEDSIRVGLHAAMADNNRLMSTVLEHVTRGLAR</sequence>
<evidence type="ECO:0000259" key="1">
    <source>
        <dbReference type="Pfam" id="PF00117"/>
    </source>
</evidence>
<dbReference type="OrthoDB" id="9813383at2"/>
<accession>A0A2I6S7Q6</accession>
<dbReference type="Proteomes" id="UP000242205">
    <property type="component" value="Chromosome"/>
</dbReference>
<dbReference type="PROSITE" id="PS51273">
    <property type="entry name" value="GATASE_TYPE_1"/>
    <property type="match status" value="1"/>
</dbReference>
<reference evidence="2 3" key="1">
    <citation type="submission" date="2018-01" db="EMBL/GenBank/DDBJ databases">
        <authorList>
            <person name="Fu G.-Y."/>
        </authorList>
    </citation>
    <scope>NUCLEOTIDE SEQUENCE [LARGE SCALE GENOMIC DNA]</scope>
    <source>
        <strain evidence="2 3">SY39</strain>
    </source>
</reference>
<dbReference type="InterPro" id="IPR029062">
    <property type="entry name" value="Class_I_gatase-like"/>
</dbReference>
<dbReference type="GO" id="GO:0016740">
    <property type="term" value="F:transferase activity"/>
    <property type="evidence" value="ECO:0007669"/>
    <property type="project" value="UniProtKB-KW"/>
</dbReference>
<evidence type="ECO:0000313" key="3">
    <source>
        <dbReference type="Proteomes" id="UP000242205"/>
    </source>
</evidence>
<proteinExistence type="predicted"/>
<dbReference type="KEGG" id="atw:C0099_10255"/>
<dbReference type="PANTHER" id="PTHR42695">
    <property type="entry name" value="GLUTAMINE AMIDOTRANSFERASE YLR126C-RELATED"/>
    <property type="match status" value="1"/>
</dbReference>
<feature type="domain" description="Glutamine amidotransferase" evidence="1">
    <location>
        <begin position="20"/>
        <end position="181"/>
    </location>
</feature>
<dbReference type="AlphaFoldDB" id="A0A2I6S7Q6"/>
<dbReference type="Pfam" id="PF00117">
    <property type="entry name" value="GATase"/>
    <property type="match status" value="1"/>
</dbReference>
<dbReference type="EMBL" id="CP025682">
    <property type="protein sequence ID" value="AUN95277.1"/>
    <property type="molecule type" value="Genomic_DNA"/>
</dbReference>
<gene>
    <name evidence="2" type="ORF">C0099_10255</name>
</gene>
<keyword evidence="2" id="KW-0808">Transferase</keyword>
<dbReference type="CDD" id="cd01741">
    <property type="entry name" value="GATase1_1"/>
    <property type="match status" value="1"/>
</dbReference>
<organism evidence="2 3">
    <name type="scientific">Pseudazoarcus pumilus</name>
    <dbReference type="NCBI Taxonomy" id="2067960"/>
    <lineage>
        <taxon>Bacteria</taxon>
        <taxon>Pseudomonadati</taxon>
        <taxon>Pseudomonadota</taxon>
        <taxon>Betaproteobacteria</taxon>
        <taxon>Rhodocyclales</taxon>
        <taxon>Zoogloeaceae</taxon>
        <taxon>Pseudazoarcus</taxon>
    </lineage>
</organism>
<dbReference type="InterPro" id="IPR017926">
    <property type="entry name" value="GATASE"/>
</dbReference>